<dbReference type="EMBL" id="SPQZ01000007">
    <property type="protein sequence ID" value="TFV95125.1"/>
    <property type="molecule type" value="Genomic_DNA"/>
</dbReference>
<evidence type="ECO:0000313" key="8">
    <source>
        <dbReference type="Proteomes" id="UP000298127"/>
    </source>
</evidence>
<keyword evidence="3 5" id="KW-1133">Transmembrane helix</keyword>
<dbReference type="Proteomes" id="UP000298127">
    <property type="component" value="Unassembled WGS sequence"/>
</dbReference>
<dbReference type="InterPro" id="IPR013525">
    <property type="entry name" value="ABC2_TM"/>
</dbReference>
<dbReference type="GO" id="GO:0016020">
    <property type="term" value="C:membrane"/>
    <property type="evidence" value="ECO:0007669"/>
    <property type="project" value="UniProtKB-SubCell"/>
</dbReference>
<dbReference type="GO" id="GO:0140359">
    <property type="term" value="F:ABC-type transporter activity"/>
    <property type="evidence" value="ECO:0007669"/>
    <property type="project" value="InterPro"/>
</dbReference>
<dbReference type="NCBIfam" id="TIGR03061">
    <property type="entry name" value="pip_yhgE_Nterm"/>
    <property type="match status" value="1"/>
</dbReference>
<feature type="transmembrane region" description="Helical" evidence="5">
    <location>
        <begin position="544"/>
        <end position="564"/>
    </location>
</feature>
<feature type="transmembrane region" description="Helical" evidence="5">
    <location>
        <begin position="444"/>
        <end position="465"/>
    </location>
</feature>
<feature type="transmembrane region" description="Helical" evidence="5">
    <location>
        <begin position="515"/>
        <end position="537"/>
    </location>
</feature>
<dbReference type="Pfam" id="PF12698">
    <property type="entry name" value="ABC2_membrane_3"/>
    <property type="match status" value="1"/>
</dbReference>
<dbReference type="NCBIfam" id="TIGR03062">
    <property type="entry name" value="pip_yhgE_Cterm"/>
    <property type="match status" value="1"/>
</dbReference>
<gene>
    <name evidence="7" type="ORF">E4M00_15785</name>
</gene>
<feature type="transmembrane region" description="Helical" evidence="5">
    <location>
        <begin position="486"/>
        <end position="509"/>
    </location>
</feature>
<comment type="caution">
    <text evidence="7">The sequence shown here is derived from an EMBL/GenBank/DDBJ whole genome shotgun (WGS) entry which is preliminary data.</text>
</comment>
<reference evidence="7 8" key="1">
    <citation type="journal article" date="2018" name="J. Microbiol.">
        <title>Leifsonia flava sp. nov., a novel actinobacterium isolated from the rhizosphere of Aquilegia viridiflora.</title>
        <authorList>
            <person name="Cai Y."/>
            <person name="Tao W.Z."/>
            <person name="Ma Y.J."/>
            <person name="Cheng J."/>
            <person name="Zhang M.Y."/>
            <person name="Zhang Y.X."/>
        </authorList>
    </citation>
    <scope>NUCLEOTIDE SEQUENCE [LARGE SCALE GENOMIC DNA]</scope>
    <source>
        <strain evidence="7 8">SYP-B2174</strain>
    </source>
</reference>
<evidence type="ECO:0000313" key="7">
    <source>
        <dbReference type="EMBL" id="TFV95125.1"/>
    </source>
</evidence>
<comment type="subcellular location">
    <subcellularLocation>
        <location evidence="1">Membrane</location>
        <topology evidence="1">Multi-pass membrane protein</topology>
    </subcellularLocation>
</comment>
<dbReference type="InterPro" id="IPR017501">
    <property type="entry name" value="Phage_infect_YhgE_C"/>
</dbReference>
<protein>
    <submittedName>
        <fullName evidence="7">YhgE/Pip domain-containing protein</fullName>
    </submittedName>
</protein>
<evidence type="ECO:0000256" key="3">
    <source>
        <dbReference type="ARBA" id="ARBA00022989"/>
    </source>
</evidence>
<keyword evidence="4 5" id="KW-0472">Membrane</keyword>
<evidence type="ECO:0000259" key="6">
    <source>
        <dbReference type="Pfam" id="PF12698"/>
    </source>
</evidence>
<name>A0A4Y9QVY1_9MICO</name>
<dbReference type="InterPro" id="IPR051328">
    <property type="entry name" value="T7SS_ABC-Transporter"/>
</dbReference>
<keyword evidence="8" id="KW-1185">Reference proteome</keyword>
<evidence type="ECO:0000256" key="5">
    <source>
        <dbReference type="SAM" id="Phobius"/>
    </source>
</evidence>
<dbReference type="Gene3D" id="3.40.1710.10">
    <property type="entry name" value="abc type-2 transporter like domain"/>
    <property type="match status" value="1"/>
</dbReference>
<accession>A0A4Y9QVY1</accession>
<feature type="transmembrane region" description="Helical" evidence="5">
    <location>
        <begin position="592"/>
        <end position="623"/>
    </location>
</feature>
<dbReference type="InterPro" id="IPR017500">
    <property type="entry name" value="Phage_infect_YhgE_N"/>
</dbReference>
<evidence type="ECO:0000256" key="2">
    <source>
        <dbReference type="ARBA" id="ARBA00022692"/>
    </source>
</evidence>
<proteinExistence type="predicted"/>
<feature type="domain" description="ABC-2 type transporter transmembrane" evidence="6">
    <location>
        <begin position="392"/>
        <end position="620"/>
    </location>
</feature>
<sequence>MSARLDSLFGRTRSQRRWRFGAIIVGVLVVPLAVAGLVTGGLASANDRLDTVPALIVNNDEMVTATAADGTETQILAGRLLVTQLTDPDDAGFDWQLSNTDEATEALEAGTAYAVLTIPNDFSASINSISGSDPQQADLNIRTDDAHSYLAGSAAQSVGGAMTDAFGRAITEQYLKGFYANLAGMGGSLSSAADGATKVSDGVASLAGGLDQLASGASSAASGAADAASGADQYSSGVADYTNGVDGLAGGIGELNAQAGGLDGISDGVGSYVGNVAATSTGFTQLNGALSAALPPGPQGDALRSELAKVDAGLQALAAGGQTLAQQTTGGIDGLQSGIASLATGASQLSGGSAALRDGADNLASGVGSLSDGLSTLSTGTATSASGAHQLADGAGTLATGLTDGATQASAIGDIDADKTASVVSQPVTVSTDRDNPIETIGEVIGMVFVPVGLWIGALAIFLLLRPITATALQSTASTRRLVMRSLARAAGLAIAQAVLVVALLHTVLGVTWETLPATLSFAVLMALAFAAIHQFLTVAFGRVGIVISLLLVIVQLTSAGGIYPVEILAVPYQVITPYLPLTWAVQGMQQIIAGVGGASVAAAAGGLAALGLLALLGSLVAVARKRGARSWGFALARG</sequence>
<dbReference type="PANTHER" id="PTHR43077:SF5">
    <property type="entry name" value="PHAGE INFECTION PROTEIN"/>
    <property type="match status" value="1"/>
</dbReference>
<dbReference type="RefSeq" id="WP_135121441.1">
    <property type="nucleotide sequence ID" value="NZ_SPQZ01000007.1"/>
</dbReference>
<keyword evidence="2 5" id="KW-0812">Transmembrane</keyword>
<evidence type="ECO:0000256" key="4">
    <source>
        <dbReference type="ARBA" id="ARBA00023136"/>
    </source>
</evidence>
<evidence type="ECO:0000256" key="1">
    <source>
        <dbReference type="ARBA" id="ARBA00004141"/>
    </source>
</evidence>
<dbReference type="PANTHER" id="PTHR43077">
    <property type="entry name" value="TRANSPORT PERMEASE YVFS-RELATED"/>
    <property type="match status" value="1"/>
</dbReference>
<dbReference type="AlphaFoldDB" id="A0A4Y9QVY1"/>
<feature type="transmembrane region" description="Helical" evidence="5">
    <location>
        <begin position="20"/>
        <end position="43"/>
    </location>
</feature>
<organism evidence="7 8">
    <name type="scientific">Orlajensenia leifsoniae</name>
    <dbReference type="NCBI Taxonomy" id="2561933"/>
    <lineage>
        <taxon>Bacteria</taxon>
        <taxon>Bacillati</taxon>
        <taxon>Actinomycetota</taxon>
        <taxon>Actinomycetes</taxon>
        <taxon>Micrococcales</taxon>
        <taxon>Microbacteriaceae</taxon>
        <taxon>Orlajensenia</taxon>
    </lineage>
</organism>